<dbReference type="EMBL" id="OU899035">
    <property type="protein sequence ID" value="CAH1721568.1"/>
    <property type="molecule type" value="Genomic_DNA"/>
</dbReference>
<comment type="similarity">
    <text evidence="1">Belongs to the aegerolysin family.</text>
</comment>
<dbReference type="GO" id="GO:0019836">
    <property type="term" value="P:symbiont-mediated hemolysis of host erythrocyte"/>
    <property type="evidence" value="ECO:0007669"/>
    <property type="project" value="InterPro"/>
</dbReference>
<accession>A0A9P0IX46</accession>
<dbReference type="AlphaFoldDB" id="A0A9P0IX46"/>
<dbReference type="Pfam" id="PF06355">
    <property type="entry name" value="Aegerolysin"/>
    <property type="match status" value="1"/>
</dbReference>
<keyword evidence="3" id="KW-1185">Reference proteome</keyword>
<evidence type="ECO:0000256" key="1">
    <source>
        <dbReference type="ARBA" id="ARBA00010795"/>
    </source>
</evidence>
<dbReference type="Gene3D" id="2.60.270.50">
    <property type="match status" value="1"/>
</dbReference>
<evidence type="ECO:0000313" key="3">
    <source>
        <dbReference type="Proteomes" id="UP001154329"/>
    </source>
</evidence>
<organism evidence="2 3">
    <name type="scientific">Aphis gossypii</name>
    <name type="common">Cotton aphid</name>
    <dbReference type="NCBI Taxonomy" id="80765"/>
    <lineage>
        <taxon>Eukaryota</taxon>
        <taxon>Metazoa</taxon>
        <taxon>Ecdysozoa</taxon>
        <taxon>Arthropoda</taxon>
        <taxon>Hexapoda</taxon>
        <taxon>Insecta</taxon>
        <taxon>Pterygota</taxon>
        <taxon>Neoptera</taxon>
        <taxon>Paraneoptera</taxon>
        <taxon>Hemiptera</taxon>
        <taxon>Sternorrhyncha</taxon>
        <taxon>Aphidomorpha</taxon>
        <taxon>Aphidoidea</taxon>
        <taxon>Aphididae</taxon>
        <taxon>Aphidini</taxon>
        <taxon>Aphis</taxon>
        <taxon>Aphis</taxon>
    </lineage>
</organism>
<proteinExistence type="inferred from homology"/>
<dbReference type="InterPro" id="IPR009413">
    <property type="entry name" value="Aegerolysin-typ"/>
</dbReference>
<protein>
    <submittedName>
        <fullName evidence="2">Uncharacterized protein</fullName>
    </submittedName>
</protein>
<dbReference type="Proteomes" id="UP001154329">
    <property type="component" value="Chromosome 2"/>
</dbReference>
<reference evidence="2" key="2">
    <citation type="submission" date="2022-10" db="EMBL/GenBank/DDBJ databases">
        <authorList>
            <consortium name="ENA_rothamsted_submissions"/>
            <consortium name="culmorum"/>
            <person name="King R."/>
        </authorList>
    </citation>
    <scope>NUCLEOTIDE SEQUENCE</scope>
</reference>
<gene>
    <name evidence="2" type="ORF">APHIGO_LOCUS4443</name>
</gene>
<reference evidence="2" key="1">
    <citation type="submission" date="2022-02" db="EMBL/GenBank/DDBJ databases">
        <authorList>
            <person name="King R."/>
        </authorList>
    </citation>
    <scope>NUCLEOTIDE SEQUENCE</scope>
</reference>
<evidence type="ECO:0000313" key="2">
    <source>
        <dbReference type="EMBL" id="CAH1721568.1"/>
    </source>
</evidence>
<name>A0A9P0IX46_APHGO</name>
<sequence>MQRNTNNKKINHNETIMIHACGREFSPTGVEGSILLKYITNSTDINVYKIIFDNLFIGGNNFKLENHQNQFKEVVCEYTRYYVTNININCYKI</sequence>